<dbReference type="EMBL" id="CAMPGE010026421">
    <property type="protein sequence ID" value="CAI2384110.1"/>
    <property type="molecule type" value="Genomic_DNA"/>
</dbReference>
<protein>
    <submittedName>
        <fullName evidence="1">Uncharacterized protein</fullName>
    </submittedName>
</protein>
<reference evidence="1" key="1">
    <citation type="submission" date="2023-07" db="EMBL/GenBank/DDBJ databases">
        <authorList>
            <consortium name="AG Swart"/>
            <person name="Singh M."/>
            <person name="Singh A."/>
            <person name="Seah K."/>
            <person name="Emmerich C."/>
        </authorList>
    </citation>
    <scope>NUCLEOTIDE SEQUENCE</scope>
    <source>
        <strain evidence="1">DP1</strain>
    </source>
</reference>
<evidence type="ECO:0000313" key="2">
    <source>
        <dbReference type="Proteomes" id="UP001295684"/>
    </source>
</evidence>
<dbReference type="Proteomes" id="UP001295684">
    <property type="component" value="Unassembled WGS sequence"/>
</dbReference>
<organism evidence="1 2">
    <name type="scientific">Euplotes crassus</name>
    <dbReference type="NCBI Taxonomy" id="5936"/>
    <lineage>
        <taxon>Eukaryota</taxon>
        <taxon>Sar</taxon>
        <taxon>Alveolata</taxon>
        <taxon>Ciliophora</taxon>
        <taxon>Intramacronucleata</taxon>
        <taxon>Spirotrichea</taxon>
        <taxon>Hypotrichia</taxon>
        <taxon>Euplotida</taxon>
        <taxon>Euplotidae</taxon>
        <taxon>Moneuplotes</taxon>
    </lineage>
</organism>
<evidence type="ECO:0000313" key="1">
    <source>
        <dbReference type="EMBL" id="CAI2384110.1"/>
    </source>
</evidence>
<dbReference type="AlphaFoldDB" id="A0AAD2D945"/>
<keyword evidence="2" id="KW-1185">Reference proteome</keyword>
<gene>
    <name evidence="1" type="ORF">ECRASSUSDP1_LOCUS25631</name>
</gene>
<name>A0AAD2D945_EUPCR</name>
<accession>A0AAD2D945</accession>
<proteinExistence type="predicted"/>
<sequence>MQQEKTTAQNLKEKITNISSSVSYEKCCGILSTATDGLTGWFSKIPYFGKKKSDEGEQTTPESDDLV</sequence>
<comment type="caution">
    <text evidence="1">The sequence shown here is derived from an EMBL/GenBank/DDBJ whole genome shotgun (WGS) entry which is preliminary data.</text>
</comment>